<proteinExistence type="predicted"/>
<keyword evidence="1" id="KW-1185">Reference proteome</keyword>
<reference evidence="2" key="1">
    <citation type="submission" date="2025-08" db="UniProtKB">
        <authorList>
            <consortium name="RefSeq"/>
        </authorList>
    </citation>
    <scope>IDENTIFICATION</scope>
    <source>
        <strain evidence="2">Aabys</strain>
        <tissue evidence="2">Whole body</tissue>
    </source>
</reference>
<dbReference type="Proteomes" id="UP001652621">
    <property type="component" value="Unplaced"/>
</dbReference>
<gene>
    <name evidence="2" type="primary">LOC101893015</name>
</gene>
<accession>A0A9J7CSK7</accession>
<protein>
    <submittedName>
        <fullName evidence="2">Uncharacterized protein LOC101893015</fullName>
    </submittedName>
</protein>
<dbReference type="KEGG" id="mde:101893015"/>
<evidence type="ECO:0000313" key="2">
    <source>
        <dbReference type="RefSeq" id="XP_005181736.3"/>
    </source>
</evidence>
<evidence type="ECO:0000313" key="1">
    <source>
        <dbReference type="Proteomes" id="UP001652621"/>
    </source>
</evidence>
<organism evidence="1 2">
    <name type="scientific">Musca domestica</name>
    <name type="common">House fly</name>
    <dbReference type="NCBI Taxonomy" id="7370"/>
    <lineage>
        <taxon>Eukaryota</taxon>
        <taxon>Metazoa</taxon>
        <taxon>Ecdysozoa</taxon>
        <taxon>Arthropoda</taxon>
        <taxon>Hexapoda</taxon>
        <taxon>Insecta</taxon>
        <taxon>Pterygota</taxon>
        <taxon>Neoptera</taxon>
        <taxon>Endopterygota</taxon>
        <taxon>Diptera</taxon>
        <taxon>Brachycera</taxon>
        <taxon>Muscomorpha</taxon>
        <taxon>Muscoidea</taxon>
        <taxon>Muscidae</taxon>
        <taxon>Musca</taxon>
    </lineage>
</organism>
<name>A0A9J7CSK7_MUSDO</name>
<sequence>MANYALRCQIQQLLSALICYDNDYQRIGVEIKKAQEKHKKELDQIIFPCSTKLKLGCSPKMLQHQKDFATSIQDVDKMKEAFNKRMNALSNERWDIFVAAKKCFQEMQKIKIHHQRYHLYAIDDLKKRILEAPDKKTRDAFENEMQELNKQFVQDTTHIERCERVLRPFLHLLSESDIYVPKPHCNLKELNIGDTKAKSFEEVLALEQTIKSTMGSVLRKLLAMIHIYQPSDAKSFAANYLMHLKNIEDIVKEKLESFECKRDD</sequence>
<dbReference type="VEuPathDB" id="VectorBase:MDOMA2_014446"/>
<dbReference type="AlphaFoldDB" id="A0A9J7CSK7"/>
<dbReference type="RefSeq" id="XP_005181736.3">
    <property type="nucleotide sequence ID" value="XM_005181679.3"/>
</dbReference>
<dbReference type="GeneID" id="101893015"/>
<dbReference type="OrthoDB" id="7899985at2759"/>